<organism evidence="1 2">
    <name type="scientific">Mycteria americana</name>
    <name type="common">Wood stork</name>
    <dbReference type="NCBI Taxonomy" id="33587"/>
    <lineage>
        <taxon>Eukaryota</taxon>
        <taxon>Metazoa</taxon>
        <taxon>Chordata</taxon>
        <taxon>Craniata</taxon>
        <taxon>Vertebrata</taxon>
        <taxon>Euteleostomi</taxon>
        <taxon>Archelosauria</taxon>
        <taxon>Archosauria</taxon>
        <taxon>Dinosauria</taxon>
        <taxon>Saurischia</taxon>
        <taxon>Theropoda</taxon>
        <taxon>Coelurosauria</taxon>
        <taxon>Aves</taxon>
        <taxon>Neognathae</taxon>
        <taxon>Neoaves</taxon>
        <taxon>Aequornithes</taxon>
        <taxon>Ciconiiformes</taxon>
        <taxon>Ciconiidae</taxon>
        <taxon>Mycteria</taxon>
    </lineage>
</organism>
<comment type="caution">
    <text evidence="1">The sequence shown here is derived from an EMBL/GenBank/DDBJ whole genome shotgun (WGS) entry which is preliminary data.</text>
</comment>
<name>A0AAN7PTM0_MYCAM</name>
<dbReference type="AlphaFoldDB" id="A0AAN7PTM0"/>
<reference evidence="1 2" key="1">
    <citation type="journal article" date="2023" name="J. Hered.">
        <title>Chromosome-level genome of the wood stork (Mycteria americana) provides insight into avian chromosome evolution.</title>
        <authorList>
            <person name="Flamio R. Jr."/>
            <person name="Ramstad K.M."/>
        </authorList>
    </citation>
    <scope>NUCLEOTIDE SEQUENCE [LARGE SCALE GENOMIC DNA]</scope>
    <source>
        <strain evidence="1">JAX WOST 10</strain>
    </source>
</reference>
<proteinExistence type="predicted"/>
<protein>
    <submittedName>
        <fullName evidence="1">Uncharacterized protein</fullName>
    </submittedName>
</protein>
<sequence>MKFNKGKCKVLHLGRKNPMHEYILGSLCYRGTNDTVREIRSVSQRQYNREEAIRDNFLTQVIKELTRGDALLDLILTNNEGLVGDVKVVGRPAWMSKELLTKLRHKNKMCIRGGCITIHRDFKRLEKLEDRSLMKYNRRECQVLNLGRNNPLYQHRMGANCVESCYAENDLGCWWTTSSPYASNAPLRQRKQTASWAALGRPLPAGDPCPLLSTGETHLEVWVQLWSPQYKRDILKQRATKMMKRLEPLTYERAVTVQPGKEKARGSCPCVQIPDGGGKEARPFSVVPIEKTRGNGHKLKYRKLHLNVREKYFTVRMVEDLNPVVQ</sequence>
<keyword evidence="2" id="KW-1185">Reference proteome</keyword>
<gene>
    <name evidence="1" type="ORF">QYF61_015431</name>
</gene>
<accession>A0AAN7PTM0</accession>
<dbReference type="EMBL" id="JAUNZN010000001">
    <property type="protein sequence ID" value="KAK4831128.1"/>
    <property type="molecule type" value="Genomic_DNA"/>
</dbReference>
<dbReference type="Proteomes" id="UP001333110">
    <property type="component" value="Unassembled WGS sequence"/>
</dbReference>
<evidence type="ECO:0000313" key="1">
    <source>
        <dbReference type="EMBL" id="KAK4831128.1"/>
    </source>
</evidence>
<evidence type="ECO:0000313" key="2">
    <source>
        <dbReference type="Proteomes" id="UP001333110"/>
    </source>
</evidence>